<dbReference type="PATRIC" id="fig|1434123.4.peg.3899"/>
<organism evidence="1 2">
    <name type="scientific">Methanosarcina vacuolata Z-761</name>
    <dbReference type="NCBI Taxonomy" id="1434123"/>
    <lineage>
        <taxon>Archaea</taxon>
        <taxon>Methanobacteriati</taxon>
        <taxon>Methanobacteriota</taxon>
        <taxon>Stenosarchaea group</taxon>
        <taxon>Methanomicrobia</taxon>
        <taxon>Methanosarcinales</taxon>
        <taxon>Methanosarcinaceae</taxon>
        <taxon>Methanosarcina</taxon>
    </lineage>
</organism>
<reference evidence="1 2" key="1">
    <citation type="submission" date="2014-07" db="EMBL/GenBank/DDBJ databases">
        <title>Methanogenic archaea and the global carbon cycle.</title>
        <authorList>
            <person name="Henriksen J.R."/>
            <person name="Luke J."/>
            <person name="Reinhart S."/>
            <person name="Benedict M.N."/>
            <person name="Youngblut N.D."/>
            <person name="Metcalf M.E."/>
            <person name="Whitaker R.J."/>
            <person name="Metcalf W.W."/>
        </authorList>
    </citation>
    <scope>NUCLEOTIDE SEQUENCE [LARGE SCALE GENOMIC DNA]</scope>
    <source>
        <strain evidence="1 2">Z-761</strain>
    </source>
</reference>
<keyword evidence="2" id="KW-1185">Reference proteome</keyword>
<dbReference type="RefSeq" id="WP_232316142.1">
    <property type="nucleotide sequence ID" value="NZ_CP009520.1"/>
</dbReference>
<dbReference type="KEGG" id="mvc:MSVAZ_3175"/>
<protein>
    <submittedName>
        <fullName evidence="1">Oligoendopeptidase F</fullName>
        <ecNumber evidence="1">3.4.24.-</ecNumber>
    </submittedName>
</protein>
<evidence type="ECO:0000313" key="1">
    <source>
        <dbReference type="EMBL" id="AKB45444.1"/>
    </source>
</evidence>
<dbReference type="STRING" id="1434123.MSVAZ_3175"/>
<keyword evidence="1" id="KW-0378">Hydrolase</keyword>
<dbReference type="EC" id="3.4.24.-" evidence="1"/>
<accession>A0A0E3Q8M1</accession>
<dbReference type="SUPFAM" id="SSF55486">
    <property type="entry name" value="Metalloproteases ('zincins'), catalytic domain"/>
    <property type="match status" value="1"/>
</dbReference>
<dbReference type="Gene3D" id="1.20.140.70">
    <property type="entry name" value="Oligopeptidase f, N-terminal domain"/>
    <property type="match status" value="1"/>
</dbReference>
<dbReference type="GeneID" id="24811705"/>
<dbReference type="InterPro" id="IPR042088">
    <property type="entry name" value="OligoPept_F_C"/>
</dbReference>
<dbReference type="GO" id="GO:0016787">
    <property type="term" value="F:hydrolase activity"/>
    <property type="evidence" value="ECO:0007669"/>
    <property type="project" value="UniProtKB-KW"/>
</dbReference>
<name>A0A0E3Q8M1_9EURY</name>
<dbReference type="EMBL" id="CP009520">
    <property type="protein sequence ID" value="AKB45444.1"/>
    <property type="molecule type" value="Genomic_DNA"/>
</dbReference>
<dbReference type="Proteomes" id="UP000033096">
    <property type="component" value="Chromosome"/>
</dbReference>
<dbReference type="HOGENOM" id="CLU_417773_0_0_2"/>
<sequence length="691" mass="80257">MRYKSVKGLVVLGIVKGLITLGLLLFFSTFSECGASAEVTNYSETLNQEQPFEKLNPNEVTTQWNDTYLFSSREDALKELETLKKKPEEINATFRPEFENLSGPVLLDYLNAEKEFSKSTEVLYVYAYTQLSKNVSDPFFASLLTDSQNLLTEYGKATSFTTVKLTSLNKEEWDRLFSEEPKLEEYRLYLETKYMRFSDHKAMNESQAIYITELENQRMKLETEAFSEITNNVTMAGNITLENGEEYSVNSQSYNTLLSTDQNRENRKKCYEKRFYHLKNESDSMASLYSEKARIDDIEARELNYTDYYDYTLYSAYLNHTQIDEMNTVFKERKSVFEDYNEFRKKKLGVETLRPYDLMLQLTDQPGKNYTYVEALQEIQNSYSRMDPRFNEIFLKMVTGNFVDVYPDPEHGKQPGGYTYSLCSLKSPALVFLNYNGLISDQKAITHELGHGINFYLIGNSVDYLYCSGPIYEMEVPSTFNEELFVDYVVQNSDKETAVNVLSQHIGEYQNYFTRQPMITEFEYKAHQLCAENGTASGADLNAIWTNLSKEYGSDSVEYYDEDSAEWAYINHIYLTTNYYTFNYAVSKAITLSLFKQYKEDPETFNKNYIAYLSAGSTMPPEEKLKKYFGIEINRQLFEDAMDVVELRIQELNELEKEKSANKSDSGAKNLNTSGFFWANNIKTNELEHLR</sequence>
<dbReference type="AlphaFoldDB" id="A0A0E3Q8M1"/>
<dbReference type="Gene3D" id="1.10.1370.20">
    <property type="entry name" value="Oligoendopeptidase f, C-terminal domain"/>
    <property type="match status" value="1"/>
</dbReference>
<proteinExistence type="predicted"/>
<gene>
    <name evidence="1" type="ORF">MSVAZ_3175</name>
</gene>
<evidence type="ECO:0000313" key="2">
    <source>
        <dbReference type="Proteomes" id="UP000033096"/>
    </source>
</evidence>